<comment type="function">
    <text evidence="7">Component of the NuA4 histone acetyltransferase complex which is involved in transcriptional activation of selected genes principally by acetylation of nucleosomal histone H4 and H2A. The NuA4 complex is also involved in DNA repair.</text>
</comment>
<dbReference type="PANTHER" id="PTHR46459">
    <property type="entry name" value="E1A-BINDING PROTEIN P400-RELATED"/>
    <property type="match status" value="1"/>
</dbReference>
<dbReference type="GO" id="GO:0030248">
    <property type="term" value="F:cellulose binding"/>
    <property type="evidence" value="ECO:0007669"/>
    <property type="project" value="UniProtKB-UniRule"/>
</dbReference>
<dbReference type="GO" id="GO:0006325">
    <property type="term" value="P:chromatin organization"/>
    <property type="evidence" value="ECO:0007669"/>
    <property type="project" value="UniProtKB-KW"/>
</dbReference>
<dbReference type="Pfam" id="PF07529">
    <property type="entry name" value="HSA"/>
    <property type="match status" value="1"/>
</dbReference>
<feature type="region of interest" description="Disordered" evidence="9">
    <location>
        <begin position="1343"/>
        <end position="1429"/>
    </location>
</feature>
<evidence type="ECO:0000256" key="3">
    <source>
        <dbReference type="ARBA" id="ARBA00022763"/>
    </source>
</evidence>
<dbReference type="Gene3D" id="2.70.50.70">
    <property type="match status" value="1"/>
</dbReference>
<feature type="compositionally biased region" description="Basic and acidic residues" evidence="9">
    <location>
        <begin position="805"/>
        <end position="822"/>
    </location>
</feature>
<evidence type="ECO:0000256" key="2">
    <source>
        <dbReference type="ARBA" id="ARBA00008913"/>
    </source>
</evidence>
<feature type="compositionally biased region" description="Acidic residues" evidence="9">
    <location>
        <begin position="792"/>
        <end position="804"/>
    </location>
</feature>
<dbReference type="EMBL" id="CP059666">
    <property type="protein sequence ID" value="QRW22624.1"/>
    <property type="molecule type" value="Genomic_DNA"/>
</dbReference>
<feature type="compositionally biased region" description="Acidic residues" evidence="9">
    <location>
        <begin position="323"/>
        <end position="341"/>
    </location>
</feature>
<keyword evidence="4" id="KW-0156">Chromatin regulator</keyword>
<feature type="domain" description="HSA" evidence="11">
    <location>
        <begin position="699"/>
        <end position="784"/>
    </location>
</feature>
<evidence type="ECO:0000313" key="12">
    <source>
        <dbReference type="EMBL" id="QRW22624.1"/>
    </source>
</evidence>
<keyword evidence="3" id="KW-0227">DNA damage</keyword>
<evidence type="ECO:0000256" key="1">
    <source>
        <dbReference type="ARBA" id="ARBA00004123"/>
    </source>
</evidence>
<dbReference type="GO" id="GO:0008810">
    <property type="term" value="F:cellulase activity"/>
    <property type="evidence" value="ECO:0007669"/>
    <property type="project" value="UniProtKB-UniRule"/>
</dbReference>
<dbReference type="Proteomes" id="UP000650533">
    <property type="component" value="Chromosome 9"/>
</dbReference>
<feature type="compositionally biased region" description="Gly residues" evidence="9">
    <location>
        <begin position="603"/>
        <end position="613"/>
    </location>
</feature>
<dbReference type="SMART" id="SM00573">
    <property type="entry name" value="HSA"/>
    <property type="match status" value="1"/>
</dbReference>
<feature type="compositionally biased region" description="Basic and acidic residues" evidence="9">
    <location>
        <begin position="1001"/>
        <end position="1011"/>
    </location>
</feature>
<comment type="subcellular location">
    <subcellularLocation>
        <location evidence="1">Nucleus</location>
    </subcellularLocation>
    <subcellularLocation>
        <location evidence="8">Secreted</location>
    </subcellularLocation>
</comment>
<comment type="catalytic activity">
    <reaction evidence="8">
        <text>[(1-&gt;4)-beta-D-glucosyl]n+m + reduced acceptor + O2 = 4-dehydro-beta-D-glucosyl-[(1-&gt;4)-beta-D-glucosyl]n-1 + [(1-&gt;4)-beta-D-glucosyl]m + acceptor + H2O.</text>
        <dbReference type="EC" id="1.14.99.56"/>
    </reaction>
</comment>
<dbReference type="GeneID" id="67029939"/>
<sequence>MSASVNIRHFATTDIIVSITTGRPMFFRYDTSYSPQILEMIKDGRYGMQWLHGIADQYIVILAHINVLFEEFGTKAGTEHVAEIENQISEVGSFTERSADPVSTVWRYTVRECWKMTMYIYLYMVLCGASTVDSRVLPRVKSFTRLIDAVTPGRNPDSFLYIPMIIVGASSYRQRDRAVIQRRMFGLQECLNPGSCGYDAMNMLIDVWRRTEAENRPAMIATADARNSLLAKKSAEKEASALNRERLIRELLRVTEWRSKSGVGAFPRTGGQESVPDELLQYYLTPFPDGTFPSALDLITRHLESTPEPEPEPLKEPQPDSELAPESEPETALEPEAETEPVVDPSTPMVKTEEDDAIMNDSEEAGVYPVVPAPQEQDEDVEMQPPAETPSTTATATATAEATPDPLPFAPEPAPAARVHEPIQPVPTAAHAPVQVPPILTQLPSEPVAASPVAMVESAEESNPNLESTPARPKFDPSRPLHTQPPLAPPPPDERIPTLATLKDLMFSSSSTNEPEPTINPSALSIRQSPTTPTAKTNPSAKSLANPYAASLPPLPPLPADLARKVAGVKVRRQRVQQTNGVNWGGSGIWAGQHQQQQQQAGAGSGLGPGGAGAQGWWASVNVGQAPAPGQTHAPQTGMELLRWQAILQINPAHVFARRPTKCVTTHEWRVLRHELEYTRAMQRIEQLKQDGMWSFRQPKKQRGPPLPKTHWDYLMDEMKWLQIDYREERRWKTVIAFELAHAAREWHEASPEERKEMCVGFRKTDYLTNEEPGENEDVEMDGGKGGLEVQAEGEGEAAEDDVEMTERVGSDGKAAELRSEPENEDEPEDKQEPHTGGMDPREDVMGADDDAAVIEESKEPEKEKDGDQEPGMMAQDDAPGVLTKDEPTVPPSKEYSPAKDPDLPDDDADGEDDPSLLAKNALRPDAEGAEATLADLEYIDSVREELVQLATAPSLLTSFALPPLPAPASTKTKPDSIDILAELFPDLSLYTGISDSIDSDPAKQEKRPDESMTSVASGKLAHASRLMDIKPVLVGALDPARHLFKNRWIGLDEVPAVEDPRDVGTVRQDTLFNGNYLFAADKKPEEKALRRRPDSGMTHPVPAHVPPAPRDAQARLERVVWTPEDDQLLKSICDAYPNSWSLTADLFNSSRVTIKPDSRTPWDCYDRYTKMFGGGTAGGDEKPQGQGPVEIALPSPGGTIRKDSKPPVVDSKGKKVFENKKQVRQHYLYDTLRKVVRKRENANKANQPPKRTIPPPHETHSQLSNGQRIYTPAELSKLKAERDARHYAEMIKRRQEIYQQAVAAGRPVPRMPPGLVNIPIRSAQMNAHVQMQLQQQQVQAQVQQTQAQQSPPNPQAQPQIAQPQTQPISQPQVPPQAQQPQITPGQPQPQASGFVQRAQLAQPTQQQMSPPNGQVQPPRPQPQQQAMSHLLRQQMHMIPGAGMQNGMFVNRAQMGPEQVNQLLLQQAARALQNQQQQATTTTQTQIAAQPQIQVPSIQSAPTVAPTPGPIPTATGDGDDPQQKVTRITRAFKDNGPIPDGEFITSAIICNIGKTADAQNLPVNATAAVPAGTTVQFLRTDWQSDHPGPIMTYLAKCPGSCSAFKADSGNIWVKEDGYDAVSDRQLYGGPKNPGALWSAPVLGTSSLGSDESGLLGEDLRALHEPFRASYQTLPNAR</sequence>
<feature type="region of interest" description="Disordered" evidence="9">
    <location>
        <begin position="579"/>
        <end position="613"/>
    </location>
</feature>
<feature type="region of interest" description="Disordered" evidence="9">
    <location>
        <begin position="305"/>
        <end position="430"/>
    </location>
</feature>
<feature type="domain" description="Myb-like" evidence="10">
    <location>
        <begin position="1114"/>
        <end position="1173"/>
    </location>
</feature>
<dbReference type="PROSITE" id="PS50090">
    <property type="entry name" value="MYB_LIKE"/>
    <property type="match status" value="1"/>
</dbReference>
<feature type="compositionally biased region" description="Polar residues" evidence="9">
    <location>
        <begin position="507"/>
        <end position="543"/>
    </location>
</feature>
<dbReference type="GO" id="GO:0035267">
    <property type="term" value="C:NuA4 histone acetyltransferase complex"/>
    <property type="evidence" value="ECO:0007669"/>
    <property type="project" value="TreeGrafter"/>
</dbReference>
<organism evidence="12 13">
    <name type="scientific">Rhizoctonia solani</name>
    <dbReference type="NCBI Taxonomy" id="456999"/>
    <lineage>
        <taxon>Eukaryota</taxon>
        <taxon>Fungi</taxon>
        <taxon>Dikarya</taxon>
        <taxon>Basidiomycota</taxon>
        <taxon>Agaricomycotina</taxon>
        <taxon>Agaricomycetes</taxon>
        <taxon>Cantharellales</taxon>
        <taxon>Ceratobasidiaceae</taxon>
        <taxon>Rhizoctonia</taxon>
    </lineage>
</organism>
<dbReference type="GO" id="GO:0030245">
    <property type="term" value="P:cellulose catabolic process"/>
    <property type="evidence" value="ECO:0007669"/>
    <property type="project" value="UniProtKB-UniRule"/>
</dbReference>
<evidence type="ECO:0000256" key="6">
    <source>
        <dbReference type="ARBA" id="ARBA00023242"/>
    </source>
</evidence>
<dbReference type="PANTHER" id="PTHR46459:SF1">
    <property type="entry name" value="E1A-BINDING PROTEIN P400"/>
    <property type="match status" value="1"/>
</dbReference>
<dbReference type="Gene3D" id="1.10.10.60">
    <property type="entry name" value="Homeodomain-like"/>
    <property type="match status" value="1"/>
</dbReference>
<protein>
    <recommendedName>
        <fullName evidence="8">AA9 family lytic polysaccharide monooxygenase</fullName>
        <ecNumber evidence="8">1.14.99.56</ecNumber>
    </recommendedName>
    <alternativeName>
        <fullName evidence="8">Endo-beta-1,4-glucanase</fullName>
    </alternativeName>
    <alternativeName>
        <fullName evidence="8">Glycosyl hydrolase 61 family protein</fullName>
    </alternativeName>
</protein>
<feature type="compositionally biased region" description="Basic and acidic residues" evidence="9">
    <location>
        <begin position="856"/>
        <end position="868"/>
    </location>
</feature>
<dbReference type="GO" id="GO:0005634">
    <property type="term" value="C:nucleus"/>
    <property type="evidence" value="ECO:0007669"/>
    <property type="project" value="UniProtKB-SubCell"/>
</dbReference>
<dbReference type="InterPro" id="IPR014012">
    <property type="entry name" value="HSA_dom"/>
</dbReference>
<feature type="region of interest" description="Disordered" evidence="9">
    <location>
        <begin position="1239"/>
        <end position="1265"/>
    </location>
</feature>
<evidence type="ECO:0000259" key="10">
    <source>
        <dbReference type="PROSITE" id="PS50090"/>
    </source>
</evidence>
<dbReference type="Pfam" id="PF03443">
    <property type="entry name" value="AA9"/>
    <property type="match status" value="1"/>
</dbReference>
<dbReference type="SMART" id="SM00717">
    <property type="entry name" value="SANT"/>
    <property type="match status" value="1"/>
</dbReference>
<dbReference type="Pfam" id="PF13921">
    <property type="entry name" value="Myb_DNA-bind_6"/>
    <property type="match status" value="1"/>
</dbReference>
<dbReference type="PROSITE" id="PS51204">
    <property type="entry name" value="HSA"/>
    <property type="match status" value="1"/>
</dbReference>
<feature type="compositionally biased region" description="Low complexity" evidence="9">
    <location>
        <begin position="590"/>
        <end position="602"/>
    </location>
</feature>
<keyword evidence="5" id="KW-0234">DNA repair</keyword>
<feature type="compositionally biased region" description="Low complexity" evidence="9">
    <location>
        <begin position="385"/>
        <end position="404"/>
    </location>
</feature>
<dbReference type="RefSeq" id="XP_043182861.1">
    <property type="nucleotide sequence ID" value="XM_043327476.1"/>
</dbReference>
<evidence type="ECO:0000256" key="5">
    <source>
        <dbReference type="ARBA" id="ARBA00023204"/>
    </source>
</evidence>
<gene>
    <name evidence="12" type="ORF">RhiXN_07660</name>
</gene>
<keyword evidence="12" id="KW-0378">Hydrolase</keyword>
<keyword evidence="8" id="KW-0624">Polysaccharide degradation</keyword>
<keyword evidence="6" id="KW-0539">Nucleus</keyword>
<dbReference type="Pfam" id="PF11951">
    <property type="entry name" value="Fungal_trans_2"/>
    <property type="match status" value="1"/>
</dbReference>
<dbReference type="EC" id="1.14.99.56" evidence="8"/>
<evidence type="ECO:0000313" key="13">
    <source>
        <dbReference type="Proteomes" id="UP000650533"/>
    </source>
</evidence>
<keyword evidence="8" id="KW-0136">Cellulose degradation</keyword>
<comment type="function">
    <text evidence="8">Lytic polysaccharide monooxygenase (LMPO) that depolymerizes crystalline and amorphous polysaccharides via the oxidation of scissile alpha- or beta-(1-4)-glycosidic bonds, yielding C1 and/or C4 oxidation products. Catalysis by LPMOs requires the reduction of the active-site copper from Cu(II) to Cu(I) by a reducing agent and H(2)O(2) or O(2) as a cosubstrate.</text>
</comment>
<dbReference type="GO" id="GO:0006281">
    <property type="term" value="P:DNA repair"/>
    <property type="evidence" value="ECO:0007669"/>
    <property type="project" value="UniProtKB-KW"/>
</dbReference>
<accession>A0A8H8NZ49</accession>
<dbReference type="InterPro" id="IPR001005">
    <property type="entry name" value="SANT/Myb"/>
</dbReference>
<evidence type="ECO:0000256" key="8">
    <source>
        <dbReference type="RuleBase" id="RU368122"/>
    </source>
</evidence>
<keyword evidence="8" id="KW-0964">Secreted</keyword>
<feature type="compositionally biased region" description="Acidic residues" evidence="9">
    <location>
        <begin position="353"/>
        <end position="364"/>
    </location>
</feature>
<evidence type="ECO:0000256" key="9">
    <source>
        <dbReference type="SAM" id="MobiDB-lite"/>
    </source>
</evidence>
<name>A0A8H8NZ49_9AGAM</name>
<keyword evidence="8" id="KW-1015">Disulfide bond</keyword>
<dbReference type="InterPro" id="IPR009057">
    <property type="entry name" value="Homeodomain-like_sf"/>
</dbReference>
<feature type="region of interest" description="Disordered" evidence="9">
    <location>
        <begin position="447"/>
        <end position="556"/>
    </location>
</feature>
<evidence type="ECO:0000259" key="11">
    <source>
        <dbReference type="PROSITE" id="PS51204"/>
    </source>
</evidence>
<dbReference type="SUPFAM" id="SSF46689">
    <property type="entry name" value="Homeodomain-like"/>
    <property type="match status" value="1"/>
</dbReference>
<evidence type="ECO:0000256" key="4">
    <source>
        <dbReference type="ARBA" id="ARBA00022853"/>
    </source>
</evidence>
<feature type="compositionally biased region" description="Low complexity" evidence="9">
    <location>
        <begin position="1343"/>
        <end position="1417"/>
    </location>
</feature>
<dbReference type="KEGG" id="rsx:RhiXN_07660"/>
<dbReference type="InterPro" id="IPR021858">
    <property type="entry name" value="Fun_TF"/>
</dbReference>
<comment type="similarity">
    <text evidence="2">Belongs to the EAF1 family.</text>
</comment>
<keyword evidence="8" id="KW-0119">Carbohydrate metabolism</keyword>
<dbReference type="InterPro" id="IPR005103">
    <property type="entry name" value="AA9_LPMO"/>
</dbReference>
<dbReference type="CDD" id="cd00167">
    <property type="entry name" value="SANT"/>
    <property type="match status" value="1"/>
</dbReference>
<feature type="compositionally biased region" description="Acidic residues" evidence="9">
    <location>
        <begin position="772"/>
        <end position="781"/>
    </location>
</feature>
<reference evidence="12" key="1">
    <citation type="submission" date="2020-05" db="EMBL/GenBank/DDBJ databases">
        <title>Evolutionary and genomic comparisons of hybrid uninucleate and nonhybrid Rhizoctonia fungi.</title>
        <authorList>
            <person name="Li C."/>
            <person name="Chen X."/>
        </authorList>
    </citation>
    <scope>NUCLEOTIDE SEQUENCE</scope>
    <source>
        <strain evidence="12">AG-1 IA</strain>
    </source>
</reference>
<feature type="region of interest" description="Disordered" evidence="9">
    <location>
        <begin position="996"/>
        <end position="1017"/>
    </location>
</feature>
<proteinExistence type="inferred from homology"/>
<dbReference type="GO" id="GO:0005576">
    <property type="term" value="C:extracellular region"/>
    <property type="evidence" value="ECO:0007669"/>
    <property type="project" value="UniProtKB-SubCell"/>
</dbReference>
<feature type="compositionally biased region" description="Pro residues" evidence="9">
    <location>
        <begin position="405"/>
        <end position="414"/>
    </location>
</feature>
<feature type="compositionally biased region" description="Acidic residues" evidence="9">
    <location>
        <begin position="904"/>
        <end position="915"/>
    </location>
</feature>
<feature type="region of interest" description="Disordered" evidence="9">
    <location>
        <begin position="1500"/>
        <end position="1522"/>
    </location>
</feature>
<evidence type="ECO:0000256" key="7">
    <source>
        <dbReference type="ARBA" id="ARBA00025178"/>
    </source>
</evidence>
<comment type="domain">
    <text evidence="8">Has a modular structure: an endo-beta-1,4-glucanase catalytic module at the N-terminus, a linker rich in serines and threonines, and a C-terminal carbohydrate-binding module (CBM).</text>
</comment>
<feature type="region of interest" description="Disordered" evidence="9">
    <location>
        <begin position="767"/>
        <end position="927"/>
    </location>
</feature>
<dbReference type="GO" id="GO:0003682">
    <property type="term" value="F:chromatin binding"/>
    <property type="evidence" value="ECO:0007669"/>
    <property type="project" value="TreeGrafter"/>
</dbReference>